<dbReference type="OrthoDB" id="9808891at2"/>
<reference evidence="9 10" key="1">
    <citation type="submission" date="2016-03" db="EMBL/GenBank/DDBJ databases">
        <title>Chemosynthetic sulphur-oxidizing symbionts of marine invertebrate animals are capable of nitrogen fixation.</title>
        <authorList>
            <person name="Petersen J.M."/>
            <person name="Kemper A."/>
            <person name="Gruber-Vodicka H."/>
            <person name="Cardini U."/>
            <person name="Geest Mvander."/>
            <person name="Kleiner M."/>
            <person name="Bulgheresi S."/>
            <person name="Fussmann M."/>
            <person name="Herbold C."/>
            <person name="Seah B.K.B."/>
            <person name="Antony C.Paul."/>
            <person name="Liu D."/>
            <person name="Belitz A."/>
            <person name="Weber M."/>
        </authorList>
    </citation>
    <scope>NUCLEOTIDE SEQUENCE [LARGE SCALE GENOMIC DNA]</scope>
    <source>
        <strain evidence="9">G_D</strain>
    </source>
</reference>
<name>A0A1E2UT10_9GAMM</name>
<evidence type="ECO:0000256" key="1">
    <source>
        <dbReference type="ARBA" id="ARBA00000971"/>
    </source>
</evidence>
<comment type="subcellular location">
    <subcellularLocation>
        <location evidence="2">Cytoplasm</location>
    </subcellularLocation>
</comment>
<keyword evidence="5" id="KW-0963">Cytoplasm</keyword>
<organism evidence="9 10">
    <name type="scientific">Candidatus Thiodiazotropha endoloripes</name>
    <dbReference type="NCBI Taxonomy" id="1818881"/>
    <lineage>
        <taxon>Bacteria</taxon>
        <taxon>Pseudomonadati</taxon>
        <taxon>Pseudomonadota</taxon>
        <taxon>Gammaproteobacteria</taxon>
        <taxon>Chromatiales</taxon>
        <taxon>Sedimenticolaceae</taxon>
        <taxon>Candidatus Thiodiazotropha</taxon>
    </lineage>
</organism>
<comment type="caution">
    <text evidence="9">The sequence shown here is derived from an EMBL/GenBank/DDBJ whole genome shotgun (WGS) entry which is preliminary data.</text>
</comment>
<dbReference type="InterPro" id="IPR046357">
    <property type="entry name" value="PPIase_dom_sf"/>
</dbReference>
<comment type="catalytic activity">
    <reaction evidence="1">
        <text>[protein]-peptidylproline (omega=180) = [protein]-peptidylproline (omega=0)</text>
        <dbReference type="Rhea" id="RHEA:16237"/>
        <dbReference type="Rhea" id="RHEA-COMP:10747"/>
        <dbReference type="Rhea" id="RHEA-COMP:10748"/>
        <dbReference type="ChEBI" id="CHEBI:83833"/>
        <dbReference type="ChEBI" id="CHEBI:83834"/>
        <dbReference type="EC" id="5.2.1.8"/>
    </reaction>
</comment>
<evidence type="ECO:0000313" key="9">
    <source>
        <dbReference type="EMBL" id="ODB97870.1"/>
    </source>
</evidence>
<proteinExistence type="inferred from homology"/>
<dbReference type="Proteomes" id="UP000094849">
    <property type="component" value="Unassembled WGS sequence"/>
</dbReference>
<keyword evidence="8 9" id="KW-0413">Isomerase</keyword>
<dbReference type="EMBL" id="LVJZ01000003">
    <property type="protein sequence ID" value="ODB97870.1"/>
    <property type="molecule type" value="Genomic_DNA"/>
</dbReference>
<dbReference type="EC" id="5.2.1.8" evidence="4"/>
<dbReference type="RefSeq" id="WP_069005854.1">
    <property type="nucleotide sequence ID" value="NZ_LVJX01000011.1"/>
</dbReference>
<evidence type="ECO:0000256" key="6">
    <source>
        <dbReference type="ARBA" id="ARBA00023110"/>
    </source>
</evidence>
<evidence type="ECO:0000256" key="4">
    <source>
        <dbReference type="ARBA" id="ARBA00013194"/>
    </source>
</evidence>
<evidence type="ECO:0000256" key="5">
    <source>
        <dbReference type="ARBA" id="ARBA00022490"/>
    </source>
</evidence>
<keyword evidence="6" id="KW-0697">Rotamase</keyword>
<dbReference type="GO" id="GO:0003755">
    <property type="term" value="F:peptidyl-prolyl cis-trans isomerase activity"/>
    <property type="evidence" value="ECO:0007669"/>
    <property type="project" value="UniProtKB-KW"/>
</dbReference>
<dbReference type="GO" id="GO:0005737">
    <property type="term" value="C:cytoplasm"/>
    <property type="evidence" value="ECO:0007669"/>
    <property type="project" value="UniProtKB-SubCell"/>
</dbReference>
<evidence type="ECO:0000256" key="3">
    <source>
        <dbReference type="ARBA" id="ARBA00006577"/>
    </source>
</evidence>
<evidence type="ECO:0000256" key="7">
    <source>
        <dbReference type="ARBA" id="ARBA00023186"/>
    </source>
</evidence>
<protein>
    <recommendedName>
        <fullName evidence="4">peptidylprolyl isomerase</fullName>
        <ecNumber evidence="4">5.2.1.8</ecNumber>
    </recommendedName>
</protein>
<dbReference type="PANTHER" id="PTHR47861">
    <property type="entry name" value="FKBP-TYPE PEPTIDYL-PROLYL CIS-TRANS ISOMERASE SLYD"/>
    <property type="match status" value="1"/>
</dbReference>
<dbReference type="AlphaFoldDB" id="A0A1E2UT10"/>
<evidence type="ECO:0000256" key="2">
    <source>
        <dbReference type="ARBA" id="ARBA00004496"/>
    </source>
</evidence>
<dbReference type="Gene3D" id="3.10.50.40">
    <property type="match status" value="1"/>
</dbReference>
<dbReference type="PANTHER" id="PTHR47861:SF3">
    <property type="entry name" value="FKBP-TYPE PEPTIDYL-PROLYL CIS-TRANS ISOMERASE SLYD"/>
    <property type="match status" value="1"/>
</dbReference>
<dbReference type="SUPFAM" id="SSF54534">
    <property type="entry name" value="FKBP-like"/>
    <property type="match status" value="1"/>
</dbReference>
<comment type="similarity">
    <text evidence="3">Belongs to the FKBP-type PPIase family.</text>
</comment>
<sequence length="171" mass="19152">MKEIIQHHKLVELNYKVLDEKTGQVLSTVEFPISYVHGADQVLATQVTAQLEGRAEGEIIEVPIDGNTIYGPRDEGLVFTDHIENVPEEFREIGTKILMENEKGEPREFIVTRMDDKTLTVDGNNPLCGRDLIFKLEILKVREATEQEIEAGTKVVNGPDIDLGSDKIVPI</sequence>
<accession>A0A1E2UT10</accession>
<gene>
    <name evidence="9" type="ORF">A3196_14555</name>
</gene>
<evidence type="ECO:0000313" key="10">
    <source>
        <dbReference type="Proteomes" id="UP000094849"/>
    </source>
</evidence>
<dbReference type="STRING" id="1818881.A3196_14555"/>
<keyword evidence="10" id="KW-1185">Reference proteome</keyword>
<evidence type="ECO:0000256" key="8">
    <source>
        <dbReference type="ARBA" id="ARBA00023235"/>
    </source>
</evidence>
<keyword evidence="7" id="KW-0143">Chaperone</keyword>